<dbReference type="Proteomes" id="UP000240481">
    <property type="component" value="Unassembled WGS sequence"/>
</dbReference>
<dbReference type="InterPro" id="IPR029044">
    <property type="entry name" value="Nucleotide-diphossugar_trans"/>
</dbReference>
<comment type="similarity">
    <text evidence="1">Belongs to the glycosyltransferase 2 family.</text>
</comment>
<accession>A0A2T3P458</accession>
<dbReference type="InterPro" id="IPR001173">
    <property type="entry name" value="Glyco_trans_2-like"/>
</dbReference>
<sequence>MSQMQSPELSVVLPVYNAENYVSEAVESILSQDFENFELIIIDDCSTDSSYEILKKKSELDNRIRLYKNEVNLRLIKTLNLGLSLAKGKYVARMDADDVCRRDRFTKQYSYISKGNVAIVGSNYKVFGTKERTIKLPEDDASCKLGLLTCSPFCHPVVMMNLDIIKDNGLIYDENFIHAEDFEFFIKLSKCGEVHNIQEQLINYRYHDSQISNVHKNKQIESRVKAILEHYNVDEKNLVKSILAMGKDSSAIDTNQFYKGIFELLLYKNESLSLDSWCNIIFNASKIDLVKYFIKRVIF</sequence>
<comment type="caution">
    <text evidence="5">The sequence shown here is derived from an EMBL/GenBank/DDBJ whole genome shotgun (WGS) entry which is preliminary data.</text>
</comment>
<name>A0A2T3P458_9GAMM</name>
<gene>
    <name evidence="5" type="ORF">C9I94_16920</name>
</gene>
<evidence type="ECO:0000256" key="3">
    <source>
        <dbReference type="ARBA" id="ARBA00022679"/>
    </source>
</evidence>
<evidence type="ECO:0000256" key="2">
    <source>
        <dbReference type="ARBA" id="ARBA00022676"/>
    </source>
</evidence>
<keyword evidence="2" id="KW-0328">Glycosyltransferase</keyword>
<evidence type="ECO:0000259" key="4">
    <source>
        <dbReference type="Pfam" id="PF00535"/>
    </source>
</evidence>
<dbReference type="CDD" id="cd00761">
    <property type="entry name" value="Glyco_tranf_GTA_type"/>
    <property type="match status" value="1"/>
</dbReference>
<evidence type="ECO:0000313" key="5">
    <source>
        <dbReference type="EMBL" id="PSW23301.1"/>
    </source>
</evidence>
<keyword evidence="6" id="KW-1185">Reference proteome</keyword>
<dbReference type="PANTHER" id="PTHR43685:SF5">
    <property type="entry name" value="GLYCOSYLTRANSFERASE EPSE-RELATED"/>
    <property type="match status" value="1"/>
</dbReference>
<proteinExistence type="inferred from homology"/>
<dbReference type="PANTHER" id="PTHR43685">
    <property type="entry name" value="GLYCOSYLTRANSFERASE"/>
    <property type="match status" value="1"/>
</dbReference>
<reference evidence="5 6" key="1">
    <citation type="submission" date="2018-01" db="EMBL/GenBank/DDBJ databases">
        <title>Whole genome sequencing of Histamine producing bacteria.</title>
        <authorList>
            <person name="Butler K."/>
        </authorList>
    </citation>
    <scope>NUCLEOTIDE SEQUENCE [LARGE SCALE GENOMIC DNA]</scope>
    <source>
        <strain evidence="5 6">DSM 24669</strain>
    </source>
</reference>
<dbReference type="GO" id="GO:0016757">
    <property type="term" value="F:glycosyltransferase activity"/>
    <property type="evidence" value="ECO:0007669"/>
    <property type="project" value="UniProtKB-KW"/>
</dbReference>
<dbReference type="Gene3D" id="3.90.550.10">
    <property type="entry name" value="Spore Coat Polysaccharide Biosynthesis Protein SpsA, Chain A"/>
    <property type="match status" value="1"/>
</dbReference>
<feature type="domain" description="Glycosyltransferase 2-like" evidence="4">
    <location>
        <begin position="10"/>
        <end position="135"/>
    </location>
</feature>
<dbReference type="EMBL" id="PYLZ01000009">
    <property type="protein sequence ID" value="PSW23301.1"/>
    <property type="molecule type" value="Genomic_DNA"/>
</dbReference>
<organism evidence="5 6">
    <name type="scientific">Photobacterium swingsii</name>
    <dbReference type="NCBI Taxonomy" id="680026"/>
    <lineage>
        <taxon>Bacteria</taxon>
        <taxon>Pseudomonadati</taxon>
        <taxon>Pseudomonadota</taxon>
        <taxon>Gammaproteobacteria</taxon>
        <taxon>Vibrionales</taxon>
        <taxon>Vibrionaceae</taxon>
        <taxon>Photobacterium</taxon>
    </lineage>
</organism>
<dbReference type="SUPFAM" id="SSF53448">
    <property type="entry name" value="Nucleotide-diphospho-sugar transferases"/>
    <property type="match status" value="1"/>
</dbReference>
<protein>
    <submittedName>
        <fullName evidence="5">Glycosyltransferase family 2 protein</fullName>
    </submittedName>
</protein>
<dbReference type="RefSeq" id="WP_048899078.1">
    <property type="nucleotide sequence ID" value="NZ_AP024852.1"/>
</dbReference>
<dbReference type="OrthoDB" id="9801954at2"/>
<dbReference type="AlphaFoldDB" id="A0A2T3P458"/>
<dbReference type="InterPro" id="IPR050834">
    <property type="entry name" value="Glycosyltransf_2"/>
</dbReference>
<evidence type="ECO:0000256" key="1">
    <source>
        <dbReference type="ARBA" id="ARBA00006739"/>
    </source>
</evidence>
<evidence type="ECO:0000313" key="6">
    <source>
        <dbReference type="Proteomes" id="UP000240481"/>
    </source>
</evidence>
<keyword evidence="3 5" id="KW-0808">Transferase</keyword>
<dbReference type="Pfam" id="PF00535">
    <property type="entry name" value="Glycos_transf_2"/>
    <property type="match status" value="1"/>
</dbReference>